<accession>A0A1X1Y5D6</accession>
<dbReference type="Gene3D" id="6.10.250.1300">
    <property type="match status" value="1"/>
</dbReference>
<dbReference type="AlphaFoldDB" id="A0A1X1Y5D6"/>
<evidence type="ECO:0000313" key="3">
    <source>
        <dbReference type="EMBL" id="BBX98068.1"/>
    </source>
</evidence>
<feature type="region of interest" description="Disordered" evidence="1">
    <location>
        <begin position="199"/>
        <end position="361"/>
    </location>
</feature>
<gene>
    <name evidence="3" type="ORF">MLAC_33620</name>
</gene>
<keyword evidence="4" id="KW-1185">Reference proteome</keyword>
<organism evidence="3 4">
    <name type="scientific">Mycobacterium lacus</name>
    <dbReference type="NCBI Taxonomy" id="169765"/>
    <lineage>
        <taxon>Bacteria</taxon>
        <taxon>Bacillati</taxon>
        <taxon>Actinomycetota</taxon>
        <taxon>Actinomycetes</taxon>
        <taxon>Mycobacteriales</taxon>
        <taxon>Mycobacteriaceae</taxon>
        <taxon>Mycobacterium</taxon>
    </lineage>
</organism>
<dbReference type="InterPro" id="IPR031928">
    <property type="entry name" value="RsdA_SigD-bd"/>
</dbReference>
<dbReference type="RefSeq" id="WP_085160754.1">
    <property type="nucleotide sequence ID" value="NZ_AP022581.1"/>
</dbReference>
<evidence type="ECO:0000256" key="1">
    <source>
        <dbReference type="SAM" id="MobiDB-lite"/>
    </source>
</evidence>
<protein>
    <submittedName>
        <fullName evidence="3">Uncharacterized protein</fullName>
    </submittedName>
</protein>
<feature type="compositionally biased region" description="Pro residues" evidence="1">
    <location>
        <begin position="234"/>
        <end position="243"/>
    </location>
</feature>
<dbReference type="Pfam" id="PF16751">
    <property type="entry name" value="RsdA_SigD_bd"/>
    <property type="match status" value="1"/>
</dbReference>
<dbReference type="EMBL" id="AP022581">
    <property type="protein sequence ID" value="BBX98068.1"/>
    <property type="molecule type" value="Genomic_DNA"/>
</dbReference>
<proteinExistence type="predicted"/>
<dbReference type="Proteomes" id="UP000466396">
    <property type="component" value="Chromosome"/>
</dbReference>
<dbReference type="KEGG" id="mlj:MLAC_33620"/>
<evidence type="ECO:0000313" key="4">
    <source>
        <dbReference type="Proteomes" id="UP000466396"/>
    </source>
</evidence>
<dbReference type="STRING" id="169765.AWC15_22430"/>
<keyword evidence="2" id="KW-1133">Transmembrane helix</keyword>
<evidence type="ECO:0000256" key="2">
    <source>
        <dbReference type="SAM" id="Phobius"/>
    </source>
</evidence>
<reference evidence="3 4" key="1">
    <citation type="journal article" date="2019" name="Emerg. Microbes Infect.">
        <title>Comprehensive subspecies identification of 175 nontuberculous mycobacteria species based on 7547 genomic profiles.</title>
        <authorList>
            <person name="Matsumoto Y."/>
            <person name="Kinjo T."/>
            <person name="Motooka D."/>
            <person name="Nabeya D."/>
            <person name="Jung N."/>
            <person name="Uechi K."/>
            <person name="Horii T."/>
            <person name="Iida T."/>
            <person name="Fujita J."/>
            <person name="Nakamura S."/>
        </authorList>
    </citation>
    <scope>NUCLEOTIDE SEQUENCE [LARGE SCALE GENOMIC DNA]</scope>
    <source>
        <strain evidence="3 4">JCM 15657</strain>
    </source>
</reference>
<feature type="compositionally biased region" description="Low complexity" evidence="1">
    <location>
        <begin position="339"/>
        <end position="361"/>
    </location>
</feature>
<dbReference type="OrthoDB" id="4762520at2"/>
<keyword evidence="2" id="KW-0472">Membrane</keyword>
<name>A0A1X1Y5D6_9MYCO</name>
<sequence length="361" mass="36586">MRNSGPDFGYALGDEPALDELARTDLLLDALAERAEVDCDDPYDLHDQALVALLGDWRDDLRWPPASALVSQEEAVEALRTGIAGRQRARRGLAAVGSVAASLLLLSGFGAVVADARPGDLLYGLHAMMFNGPRVNDDQIVLSAKADLAKVQQLIAEGQWARAQDQLAEVSSSVQAVNDGGRRQDLMDEVNLLNTKVESRNPNATLPPGALPHSQAVTPPGPAVNTWIPLVPGTEPPTPPSAVEPPTSSGVPDGTATPAPTGPEASATSTSTPASGANASTTSPSPSTTGSSSSSEPKQQPSPSSLTPTSPAAAATSPGPAPGTSTQPADAAPNPPSPAAQTSGQAAPTTTAASPIPVGVQ</sequence>
<feature type="compositionally biased region" description="Low complexity" evidence="1">
    <location>
        <begin position="244"/>
        <end position="332"/>
    </location>
</feature>
<keyword evidence="2" id="KW-0812">Transmembrane</keyword>
<feature type="transmembrane region" description="Helical" evidence="2">
    <location>
        <begin position="93"/>
        <end position="114"/>
    </location>
</feature>